<name>A0ABU3TXJ0_9FIRM</name>
<evidence type="ECO:0000256" key="3">
    <source>
        <dbReference type="ARBA" id="ARBA00023098"/>
    </source>
</evidence>
<feature type="short sequence motif" description="GXSXG" evidence="4">
    <location>
        <begin position="39"/>
        <end position="43"/>
    </location>
</feature>
<feature type="short sequence motif" description="GXGXXG" evidence="4">
    <location>
        <begin position="10"/>
        <end position="15"/>
    </location>
</feature>
<feature type="active site" description="Nucleophile" evidence="4">
    <location>
        <position position="41"/>
    </location>
</feature>
<keyword evidence="1 4" id="KW-0378">Hydrolase</keyword>
<dbReference type="RefSeq" id="WP_249237111.1">
    <property type="nucleotide sequence ID" value="NZ_CP094473.1"/>
</dbReference>
<accession>A0ABU3TXJ0</accession>
<evidence type="ECO:0000313" key="7">
    <source>
        <dbReference type="Proteomes" id="UP001263246"/>
    </source>
</evidence>
<reference evidence="6 7" key="1">
    <citation type="submission" date="2023-10" db="EMBL/GenBank/DDBJ databases">
        <title>Host Genetic Regulation of Human Gut Microbial Structural Variation.</title>
        <authorList>
            <person name="Harmsen H.J.M."/>
        </authorList>
    </citation>
    <scope>NUCLEOTIDE SEQUENCE [LARGE SCALE GENOMIC DNA]</scope>
    <source>
        <strain evidence="6 7">HTF-F</strain>
    </source>
</reference>
<evidence type="ECO:0000259" key="5">
    <source>
        <dbReference type="PROSITE" id="PS51635"/>
    </source>
</evidence>
<evidence type="ECO:0000256" key="1">
    <source>
        <dbReference type="ARBA" id="ARBA00022801"/>
    </source>
</evidence>
<evidence type="ECO:0000256" key="4">
    <source>
        <dbReference type="PROSITE-ProRule" id="PRU01161"/>
    </source>
</evidence>
<sequence length="288" mass="31715">MNQIGLVFEGGGGKGAYQIGVWKYLREKGLDRYVGGVSGTSVGALNAVLFAAGDYSTAERIWKNISRDQILSSKAFTDTLAGAGSQAALANIWRTVSRSAIERTVNQAMGQALFTRDGLLRIMHRYVDMRKVQRAGIPCFATCLEISGVLPAVKRFELRCYAKNNIETILLASSAIPIVFDPILFDGKLYCDGGVELLGGDNTPIRPLYDRGIRFFIVVHLSRDSKVDCIKFPGACILEITPQIDLGNLFTGTLDFSSESAMRRIEQGYKDTKRVFEEYFGAKKASRI</sequence>
<dbReference type="PANTHER" id="PTHR14226">
    <property type="entry name" value="NEUROPATHY TARGET ESTERASE/SWISS CHEESE D.MELANOGASTER"/>
    <property type="match status" value="1"/>
</dbReference>
<dbReference type="PANTHER" id="PTHR14226:SF57">
    <property type="entry name" value="BLR7027 PROTEIN"/>
    <property type="match status" value="1"/>
</dbReference>
<dbReference type="InterPro" id="IPR016035">
    <property type="entry name" value="Acyl_Trfase/lysoPLipase"/>
</dbReference>
<feature type="domain" description="PNPLA" evidence="5">
    <location>
        <begin position="6"/>
        <end position="209"/>
    </location>
</feature>
<dbReference type="CDD" id="cd07209">
    <property type="entry name" value="Pat_hypo_Ecoli_Z1214_like"/>
    <property type="match status" value="1"/>
</dbReference>
<dbReference type="Proteomes" id="UP001263246">
    <property type="component" value="Unassembled WGS sequence"/>
</dbReference>
<feature type="short sequence motif" description="DGA/G" evidence="4">
    <location>
        <begin position="192"/>
        <end position="194"/>
    </location>
</feature>
<organism evidence="6 7">
    <name type="scientific">Faecalibacterium wellingii</name>
    <dbReference type="NCBI Taxonomy" id="2929491"/>
    <lineage>
        <taxon>Bacteria</taxon>
        <taxon>Bacillati</taxon>
        <taxon>Bacillota</taxon>
        <taxon>Clostridia</taxon>
        <taxon>Eubacteriales</taxon>
        <taxon>Oscillospiraceae</taxon>
        <taxon>Faecalibacterium</taxon>
    </lineage>
</organism>
<keyword evidence="2 4" id="KW-0442">Lipid degradation</keyword>
<keyword evidence="7" id="KW-1185">Reference proteome</keyword>
<dbReference type="EMBL" id="JAWHPR010000002">
    <property type="protein sequence ID" value="MDU8687966.1"/>
    <property type="molecule type" value="Genomic_DNA"/>
</dbReference>
<comment type="caution">
    <text evidence="6">The sequence shown here is derived from an EMBL/GenBank/DDBJ whole genome shotgun (WGS) entry which is preliminary data.</text>
</comment>
<dbReference type="Gene3D" id="3.40.1090.10">
    <property type="entry name" value="Cytosolic phospholipase A2 catalytic domain"/>
    <property type="match status" value="2"/>
</dbReference>
<gene>
    <name evidence="6" type="ORF">RX402_04270</name>
</gene>
<dbReference type="InterPro" id="IPR050301">
    <property type="entry name" value="NTE"/>
</dbReference>
<protein>
    <submittedName>
        <fullName evidence="6">Patatin-like phospholipase family protein</fullName>
    </submittedName>
</protein>
<feature type="active site" description="Proton acceptor" evidence="4">
    <location>
        <position position="192"/>
    </location>
</feature>
<dbReference type="PROSITE" id="PS51635">
    <property type="entry name" value="PNPLA"/>
    <property type="match status" value="1"/>
</dbReference>
<dbReference type="SUPFAM" id="SSF52151">
    <property type="entry name" value="FabD/lysophospholipase-like"/>
    <property type="match status" value="1"/>
</dbReference>
<evidence type="ECO:0000256" key="2">
    <source>
        <dbReference type="ARBA" id="ARBA00022963"/>
    </source>
</evidence>
<dbReference type="InterPro" id="IPR002641">
    <property type="entry name" value="PNPLA_dom"/>
</dbReference>
<evidence type="ECO:0000313" key="6">
    <source>
        <dbReference type="EMBL" id="MDU8687966.1"/>
    </source>
</evidence>
<keyword evidence="3 4" id="KW-0443">Lipid metabolism</keyword>
<proteinExistence type="predicted"/>
<dbReference type="Pfam" id="PF01734">
    <property type="entry name" value="Patatin"/>
    <property type="match status" value="1"/>
</dbReference>